<evidence type="ECO:0000313" key="2">
    <source>
        <dbReference type="Proteomes" id="UP001055587"/>
    </source>
</evidence>
<organism evidence="1 2">
    <name type="scientific">Erwinia phage Zoomie</name>
    <dbReference type="NCBI Taxonomy" id="2851072"/>
    <lineage>
        <taxon>Viruses</taxon>
        <taxon>Duplodnaviria</taxon>
        <taxon>Heunggongvirae</taxon>
        <taxon>Uroviricota</taxon>
        <taxon>Caudoviricetes</taxon>
        <taxon>Autographivirales</taxon>
        <taxon>Autoscriptoviridae</taxon>
        <taxon>Slopekvirinae</taxon>
        <taxon>Zoomievirus</taxon>
        <taxon>Zoomievirus zoomie</taxon>
    </lineage>
</organism>
<dbReference type="Proteomes" id="UP001055587">
    <property type="component" value="Segment"/>
</dbReference>
<reference evidence="1" key="1">
    <citation type="submission" date="2021-06" db="EMBL/GenBank/DDBJ databases">
        <title>Four novel Curtobacterium phages isolated from Environmental samples.</title>
        <authorList>
            <person name="Alanin K.W.S."/>
            <person name="Djurhuus A.M."/>
            <person name="Olsen N.S."/>
            <person name="Carstens A.B."/>
            <person name="Nielsen T.K."/>
            <person name="Kot W."/>
            <person name="Hansen L.H."/>
        </authorList>
    </citation>
    <scope>NUCLEOTIDE SEQUENCE</scope>
</reference>
<keyword evidence="2" id="KW-1185">Reference proteome</keyword>
<dbReference type="EMBL" id="MZ333135">
    <property type="protein sequence ID" value="QXG07797.1"/>
    <property type="molecule type" value="Genomic_DNA"/>
</dbReference>
<proteinExistence type="predicted"/>
<evidence type="ECO:0000313" key="1">
    <source>
        <dbReference type="EMBL" id="QXG07797.1"/>
    </source>
</evidence>
<sequence>MKIIKSVKVEYISATGEPVFVQRAVGPVAFAAAIKSVRIRWAGGAGGTFRVYCSKEDGTLSVAHIPQHRIVDVFIEYMKEAR</sequence>
<accession>A0A9E6N8G3</accession>
<protein>
    <submittedName>
        <fullName evidence="1">Uncharacterized protein</fullName>
    </submittedName>
</protein>
<name>A0A9E6N8G3_9CAUD</name>